<evidence type="ECO:0000313" key="2">
    <source>
        <dbReference type="Proteomes" id="UP000008021"/>
    </source>
</evidence>
<protein>
    <recommendedName>
        <fullName evidence="3">F-box domain-containing protein</fullName>
    </recommendedName>
</protein>
<dbReference type="STRING" id="40149.A0A0E0EW03"/>
<dbReference type="EnsemblPlants" id="OMERI10G02500.1">
    <property type="protein sequence ID" value="OMERI10G02500.1"/>
    <property type="gene ID" value="OMERI10G02500"/>
</dbReference>
<dbReference type="Gramene" id="OMERI10G02500.1">
    <property type="protein sequence ID" value="OMERI10G02500.1"/>
    <property type="gene ID" value="OMERI10G02500"/>
</dbReference>
<reference evidence="1" key="2">
    <citation type="submission" date="2018-05" db="EMBL/GenBank/DDBJ databases">
        <title>OmerRS3 (Oryza meridionalis Reference Sequence Version 3).</title>
        <authorList>
            <person name="Zhang J."/>
            <person name="Kudrna D."/>
            <person name="Lee S."/>
            <person name="Talag J."/>
            <person name="Welchert J."/>
            <person name="Wing R.A."/>
        </authorList>
    </citation>
    <scope>NUCLEOTIDE SEQUENCE [LARGE SCALE GENOMIC DNA]</scope>
    <source>
        <strain evidence="1">cv. OR44</strain>
    </source>
</reference>
<dbReference type="AlphaFoldDB" id="A0A0E0EW03"/>
<dbReference type="PANTHER" id="PTHR32133:SF366">
    <property type="entry name" value="OS07G0122900 PROTEIN"/>
    <property type="match status" value="1"/>
</dbReference>
<dbReference type="PANTHER" id="PTHR32133">
    <property type="entry name" value="OS07G0120400 PROTEIN"/>
    <property type="match status" value="1"/>
</dbReference>
<accession>A0A0E0EW03</accession>
<proteinExistence type="predicted"/>
<reference evidence="1" key="1">
    <citation type="submission" date="2015-04" db="UniProtKB">
        <authorList>
            <consortium name="EnsemblPlants"/>
        </authorList>
    </citation>
    <scope>IDENTIFICATION</scope>
</reference>
<evidence type="ECO:0000313" key="1">
    <source>
        <dbReference type="EnsemblPlants" id="OMERI10G02500.1"/>
    </source>
</evidence>
<keyword evidence="2" id="KW-1185">Reference proteome</keyword>
<evidence type="ECO:0008006" key="3">
    <source>
        <dbReference type="Google" id="ProtNLM"/>
    </source>
</evidence>
<organism evidence="1">
    <name type="scientific">Oryza meridionalis</name>
    <dbReference type="NCBI Taxonomy" id="40149"/>
    <lineage>
        <taxon>Eukaryota</taxon>
        <taxon>Viridiplantae</taxon>
        <taxon>Streptophyta</taxon>
        <taxon>Embryophyta</taxon>
        <taxon>Tracheophyta</taxon>
        <taxon>Spermatophyta</taxon>
        <taxon>Magnoliopsida</taxon>
        <taxon>Liliopsida</taxon>
        <taxon>Poales</taxon>
        <taxon>Poaceae</taxon>
        <taxon>BOP clade</taxon>
        <taxon>Oryzoideae</taxon>
        <taxon>Oryzeae</taxon>
        <taxon>Oryzinae</taxon>
        <taxon>Oryza</taxon>
    </lineage>
</organism>
<name>A0A0E0EW03_9ORYZ</name>
<sequence>MAATSAPPVEVLINDAYRQILLRLPPTAPSCCIASPPTWRSLLTDPAFLRRYREFHGLPHLIGYVHDGADGRDLVVARFVTTADTTFRPRVPEKGVDLHVLDSRHGRVIFRRIGKGWLDESSLIIWDPVADHHQEVPLPEAFAQEEFNLTATVLCDALGCDHLDCHGGPFRVVFVGVRDEEGASATSAFNYTSSSGSWTASPAAAAAVADEDDWGFRMPAPSILVGGTTLYFRSPGRILRYWFGDEMEHLSYVDIPPFITQETRGTVLMPAADGRLSFAAMYGDMTISFWETEVSADGAVDWVHTQNALVSIPLPGVLIGAAASLLFIRTEDGGIVSVQVGNGRFQMLPQPAPQRQQISDISTRWTQLFSQFHGLPHLIGYVHDGADGRDLVVARFVTTADTTFRPRVPEKGVDLHVLDSRHGRVIFRRIGKGWLDESSLIIWDPVADHHQEVPLPEAFAQEEFNLTATVLCDALGCDHLDCHGGPFRVVFVGVRDEEGASATSAFNYTSSSGSWTASPAAAAAVADEDDWGFRMPAPSILVGGTTLYFRSPGRILRYWFGDEMEHLSYVDIPPFITQETRGTVLMPAADGRLSFAAMYGDMTISFWETEVSADGAVDWVHTQNALVSIPLPGVLIGAAASLLFIRTEDGGIVSVQVGNGRFQMLPQPAPQRQQISGLIPFMSFCTP</sequence>
<dbReference type="Proteomes" id="UP000008021">
    <property type="component" value="Chromosome 10"/>
</dbReference>